<organism evidence="2 3">
    <name type="scientific">Ralstonia phage Anchaing</name>
    <dbReference type="NCBI Taxonomy" id="2759719"/>
    <lineage>
        <taxon>Viruses</taxon>
        <taxon>Duplodnaviria</taxon>
        <taxon>Heunggongvirae</taxon>
        <taxon>Uroviricota</taxon>
        <taxon>Caudoviricetes</taxon>
        <taxon>Autographivirales</taxon>
        <taxon>Autonotataviridae</taxon>
        <taxon>Anchaingvirus</taxon>
        <taxon>Anchaingvirus anchaing</taxon>
    </lineage>
</organism>
<protein>
    <recommendedName>
        <fullName evidence="4">Transmembrane protein</fullName>
    </recommendedName>
</protein>
<dbReference type="EMBL" id="MT740728">
    <property type="protein sequence ID" value="QMV32569.1"/>
    <property type="molecule type" value="Genomic_DNA"/>
</dbReference>
<feature type="transmembrane region" description="Helical" evidence="1">
    <location>
        <begin position="7"/>
        <end position="25"/>
    </location>
</feature>
<accession>A0A7G5B8E6</accession>
<dbReference type="Proteomes" id="UP000515762">
    <property type="component" value="Segment"/>
</dbReference>
<evidence type="ECO:0000256" key="1">
    <source>
        <dbReference type="SAM" id="Phobius"/>
    </source>
</evidence>
<name>A0A7G5B8E6_9CAUD</name>
<evidence type="ECO:0000313" key="3">
    <source>
        <dbReference type="Proteomes" id="UP000515762"/>
    </source>
</evidence>
<evidence type="ECO:0008006" key="4">
    <source>
        <dbReference type="Google" id="ProtNLM"/>
    </source>
</evidence>
<keyword evidence="1" id="KW-0472">Membrane</keyword>
<gene>
    <name evidence="2" type="ORF">A1_00049</name>
</gene>
<keyword evidence="1" id="KW-0812">Transmembrane</keyword>
<evidence type="ECO:0000313" key="2">
    <source>
        <dbReference type="EMBL" id="QMV32569.1"/>
    </source>
</evidence>
<proteinExistence type="predicted"/>
<sequence>MNRWVAAIAWFLFGTAVLLVLPLYLEVKLLLWVGVGWYADKLRRKDDQANKAYP</sequence>
<keyword evidence="1" id="KW-1133">Transmembrane helix</keyword>
<reference evidence="2 3" key="1">
    <citation type="submission" date="2020-07" db="EMBL/GenBank/DDBJ databases">
        <title>Ralstonia phages.</title>
        <authorList>
            <person name="Trotereau A."/>
            <person name="Boyer C."/>
            <person name="Torres-Barcelo C."/>
        </authorList>
    </citation>
    <scope>NUCLEOTIDE SEQUENCE [LARGE SCALE GENOMIC DNA]</scope>
</reference>
<keyword evidence="3" id="KW-1185">Reference proteome</keyword>